<protein>
    <submittedName>
        <fullName evidence="2">Uncharacterized protein</fullName>
    </submittedName>
</protein>
<accession>A0A6N8I0J3</accession>
<sequence>MIKLLVPAMIGGRMIPAGRVTAAPEALEKKLIAAGNARREPAMENLEFEQAVKEAEAELEKKEIAKSAETSQAGTAAETETSGETAAAPDLNLGRSGVQAK</sequence>
<proteinExistence type="predicted"/>
<gene>
    <name evidence="2" type="ORF">CAFE_17750</name>
</gene>
<evidence type="ECO:0000256" key="1">
    <source>
        <dbReference type="SAM" id="MobiDB-lite"/>
    </source>
</evidence>
<dbReference type="EMBL" id="VWXL01000052">
    <property type="protein sequence ID" value="MVB11073.1"/>
    <property type="molecule type" value="Genomic_DNA"/>
</dbReference>
<evidence type="ECO:0000313" key="2">
    <source>
        <dbReference type="EMBL" id="MVB11073.1"/>
    </source>
</evidence>
<dbReference type="OrthoDB" id="1869770at2"/>
<dbReference type="Proteomes" id="UP000469440">
    <property type="component" value="Unassembled WGS sequence"/>
</dbReference>
<feature type="compositionally biased region" description="Low complexity" evidence="1">
    <location>
        <begin position="67"/>
        <end position="88"/>
    </location>
</feature>
<reference evidence="2 3" key="1">
    <citation type="submission" date="2019-09" db="EMBL/GenBank/DDBJ databases">
        <title>Genome sequence of Clostridium sp. EA1.</title>
        <authorList>
            <person name="Poehlein A."/>
            <person name="Bengelsdorf F.R."/>
            <person name="Daniel R."/>
        </authorList>
    </citation>
    <scope>NUCLEOTIDE SEQUENCE [LARGE SCALE GENOMIC DNA]</scope>
    <source>
        <strain evidence="2 3">EA1</strain>
    </source>
</reference>
<comment type="caution">
    <text evidence="2">The sequence shown here is derived from an EMBL/GenBank/DDBJ whole genome shotgun (WGS) entry which is preliminary data.</text>
</comment>
<name>A0A6N8I0J3_9FIRM</name>
<dbReference type="AlphaFoldDB" id="A0A6N8I0J3"/>
<organism evidence="2 3">
    <name type="scientific">Caproicibacter fermentans</name>
    <dbReference type="NCBI Taxonomy" id="2576756"/>
    <lineage>
        <taxon>Bacteria</taxon>
        <taxon>Bacillati</taxon>
        <taxon>Bacillota</taxon>
        <taxon>Clostridia</taxon>
        <taxon>Eubacteriales</taxon>
        <taxon>Acutalibacteraceae</taxon>
        <taxon>Caproicibacter</taxon>
    </lineage>
</organism>
<keyword evidence="3" id="KW-1185">Reference proteome</keyword>
<feature type="region of interest" description="Disordered" evidence="1">
    <location>
        <begin position="62"/>
        <end position="101"/>
    </location>
</feature>
<evidence type="ECO:0000313" key="3">
    <source>
        <dbReference type="Proteomes" id="UP000469440"/>
    </source>
</evidence>